<evidence type="ECO:0000256" key="4">
    <source>
        <dbReference type="ARBA" id="ARBA00022827"/>
    </source>
</evidence>
<comment type="catalytic activity">
    <reaction evidence="6">
        <text>a 2,3-saturated acyl-CoA + A = a 2,3-dehydroacyl-CoA + AH2</text>
        <dbReference type="Rhea" id="RHEA:48608"/>
        <dbReference type="ChEBI" id="CHEBI:13193"/>
        <dbReference type="ChEBI" id="CHEBI:17499"/>
        <dbReference type="ChEBI" id="CHEBI:60015"/>
        <dbReference type="ChEBI" id="CHEBI:65111"/>
    </reaction>
</comment>
<dbReference type="InterPro" id="IPR036250">
    <property type="entry name" value="AcylCo_DH-like_C"/>
</dbReference>
<sequence length="402" mass="43220">MAINLEMPKKLQAVIEMAHEGAAEMLRPISRKYDLSEHAYPVELDTLADLFEGLTEANTISFAGTDAFRGSDGPKENVNGANMSALVNAIEISWGDVALLLSVPYQGLGNAAISGVATDEQLERLGKVWAAMAITEPSFGSDSAAVSTTAKLDGDEYVINGEKIYVTAGSRATHIVVWATLDKSQGRAAIKSFIVPREHPGVTVERLEHKLGIKASDTAAIRFDNARIPKDNLLGSPDIQVDKGFAGVMETFDNTRPIVAAMAVGVARASLEQLRKILTDAGVEISYDKPAHAQSAAASEFLRMEAEWESGYLLTLRSAWQADNKIPNSKEASMGKAKAARVASDVTLKAVEMAGTTGYSEATLLEKWARDSKILDIFEGTQQIQQLVVARRLLGLSSAELK</sequence>
<evidence type="ECO:0000259" key="8">
    <source>
        <dbReference type="Pfam" id="PF00441"/>
    </source>
</evidence>
<dbReference type="Gene3D" id="2.40.110.10">
    <property type="entry name" value="Butyryl-CoA Dehydrogenase, subunit A, domain 2"/>
    <property type="match status" value="1"/>
</dbReference>
<keyword evidence="11" id="KW-1185">Reference proteome</keyword>
<dbReference type="Pfam" id="PF00441">
    <property type="entry name" value="Acyl-CoA_dh_1"/>
    <property type="match status" value="1"/>
</dbReference>
<comment type="similarity">
    <text evidence="2 7">Belongs to the acyl-CoA dehydrogenase family.</text>
</comment>
<dbReference type="RefSeq" id="WP_163735261.1">
    <property type="nucleotide sequence ID" value="NZ_AP022610.1"/>
</dbReference>
<evidence type="ECO:0000256" key="2">
    <source>
        <dbReference type="ARBA" id="ARBA00009347"/>
    </source>
</evidence>
<evidence type="ECO:0000256" key="7">
    <source>
        <dbReference type="RuleBase" id="RU362125"/>
    </source>
</evidence>
<dbReference type="PANTHER" id="PTHR43884:SF12">
    <property type="entry name" value="ISOVALERYL-COA DEHYDROGENASE, MITOCHONDRIAL-RELATED"/>
    <property type="match status" value="1"/>
</dbReference>
<proteinExistence type="inferred from homology"/>
<dbReference type="AlphaFoldDB" id="A0A7I7XDP4"/>
<dbReference type="EMBL" id="AP022610">
    <property type="protein sequence ID" value="BBZ27440.1"/>
    <property type="molecule type" value="Genomic_DNA"/>
</dbReference>
<dbReference type="Pfam" id="PF02770">
    <property type="entry name" value="Acyl-CoA_dh_M"/>
    <property type="match status" value="1"/>
</dbReference>
<dbReference type="GO" id="GO:0003995">
    <property type="term" value="F:acyl-CoA dehydrogenase activity"/>
    <property type="evidence" value="ECO:0007669"/>
    <property type="project" value="TreeGrafter"/>
</dbReference>
<dbReference type="InterPro" id="IPR046373">
    <property type="entry name" value="Acyl-CoA_Oxase/DH_mid-dom_sf"/>
</dbReference>
<dbReference type="SUPFAM" id="SSF56645">
    <property type="entry name" value="Acyl-CoA dehydrogenase NM domain-like"/>
    <property type="match status" value="1"/>
</dbReference>
<evidence type="ECO:0000256" key="3">
    <source>
        <dbReference type="ARBA" id="ARBA00022630"/>
    </source>
</evidence>
<keyword evidence="3 7" id="KW-0285">Flavoprotein</keyword>
<dbReference type="InterPro" id="IPR009100">
    <property type="entry name" value="AcylCoA_DH/oxidase_NM_dom_sf"/>
</dbReference>
<accession>A0A7I7XDP4</accession>
<dbReference type="InterPro" id="IPR006091">
    <property type="entry name" value="Acyl-CoA_Oxase/DH_mid-dom"/>
</dbReference>
<keyword evidence="5 7" id="KW-0560">Oxidoreductase</keyword>
<evidence type="ECO:0000259" key="9">
    <source>
        <dbReference type="Pfam" id="PF02770"/>
    </source>
</evidence>
<feature type="domain" description="Acyl-CoA oxidase/dehydrogenase middle" evidence="9">
    <location>
        <begin position="131"/>
        <end position="225"/>
    </location>
</feature>
<gene>
    <name evidence="10" type="ORF">MMAD_17350</name>
</gene>
<evidence type="ECO:0000256" key="1">
    <source>
        <dbReference type="ARBA" id="ARBA00001974"/>
    </source>
</evidence>
<name>A0A7I7XDP4_9MYCO</name>
<feature type="domain" description="Acyl-CoA dehydrogenase/oxidase C-terminal" evidence="8">
    <location>
        <begin position="242"/>
        <end position="394"/>
    </location>
</feature>
<dbReference type="KEGG" id="mmag:MMAD_17350"/>
<keyword evidence="4 7" id="KW-0274">FAD</keyword>
<dbReference type="PANTHER" id="PTHR43884">
    <property type="entry name" value="ACYL-COA DEHYDROGENASE"/>
    <property type="match status" value="1"/>
</dbReference>
<evidence type="ECO:0000313" key="10">
    <source>
        <dbReference type="EMBL" id="BBZ27440.1"/>
    </source>
</evidence>
<comment type="cofactor">
    <cofactor evidence="1 7">
        <name>FAD</name>
        <dbReference type="ChEBI" id="CHEBI:57692"/>
    </cofactor>
</comment>
<evidence type="ECO:0000313" key="11">
    <source>
        <dbReference type="Proteomes" id="UP000466517"/>
    </source>
</evidence>
<dbReference type="FunFam" id="2.40.110.10:FF:000002">
    <property type="entry name" value="Acyl-CoA dehydrogenase fadE12"/>
    <property type="match status" value="1"/>
</dbReference>
<reference evidence="10 11" key="1">
    <citation type="journal article" date="2019" name="Emerg. Microbes Infect.">
        <title>Comprehensive subspecies identification of 175 nontuberculous mycobacteria species based on 7547 genomic profiles.</title>
        <authorList>
            <person name="Matsumoto Y."/>
            <person name="Kinjo T."/>
            <person name="Motooka D."/>
            <person name="Nabeya D."/>
            <person name="Jung N."/>
            <person name="Uechi K."/>
            <person name="Horii T."/>
            <person name="Iida T."/>
            <person name="Fujita J."/>
            <person name="Nakamura S."/>
        </authorList>
    </citation>
    <scope>NUCLEOTIDE SEQUENCE [LARGE SCALE GENOMIC DNA]</scope>
    <source>
        <strain evidence="10 11">JCM 13574</strain>
    </source>
</reference>
<dbReference type="Gene3D" id="1.20.140.10">
    <property type="entry name" value="Butyryl-CoA Dehydrogenase, subunit A, domain 3"/>
    <property type="match status" value="1"/>
</dbReference>
<dbReference type="SUPFAM" id="SSF47203">
    <property type="entry name" value="Acyl-CoA dehydrogenase C-terminal domain-like"/>
    <property type="match status" value="1"/>
</dbReference>
<organism evidence="10 11">
    <name type="scientific">Mycolicibacterium madagascariense</name>
    <dbReference type="NCBI Taxonomy" id="212765"/>
    <lineage>
        <taxon>Bacteria</taxon>
        <taxon>Bacillati</taxon>
        <taxon>Actinomycetota</taxon>
        <taxon>Actinomycetes</taxon>
        <taxon>Mycobacteriales</taxon>
        <taxon>Mycobacteriaceae</taxon>
        <taxon>Mycolicibacterium</taxon>
    </lineage>
</organism>
<evidence type="ECO:0000256" key="6">
    <source>
        <dbReference type="ARBA" id="ARBA00052546"/>
    </source>
</evidence>
<protein>
    <submittedName>
        <fullName evidence="10">Acyl-CoA dehydrogenase</fullName>
    </submittedName>
</protein>
<dbReference type="Proteomes" id="UP000466517">
    <property type="component" value="Chromosome"/>
</dbReference>
<dbReference type="InterPro" id="IPR009075">
    <property type="entry name" value="AcylCo_DH/oxidase_C"/>
</dbReference>
<evidence type="ECO:0000256" key="5">
    <source>
        <dbReference type="ARBA" id="ARBA00023002"/>
    </source>
</evidence>